<keyword evidence="8" id="KW-1133">Transmembrane helix</keyword>
<protein>
    <recommendedName>
        <fullName evidence="9">DEK-C domain-containing protein</fullName>
    </recommendedName>
</protein>
<accession>A0ABR2VS60</accession>
<reference evidence="10 11" key="1">
    <citation type="submission" date="2023-04" db="EMBL/GenBank/DDBJ databases">
        <title>Genome of Basidiobolus ranarum AG-B5.</title>
        <authorList>
            <person name="Stajich J.E."/>
            <person name="Carter-House D."/>
            <person name="Gryganskyi A."/>
        </authorList>
    </citation>
    <scope>NUCLEOTIDE SEQUENCE [LARGE SCALE GENOMIC DNA]</scope>
    <source>
        <strain evidence="10 11">AG-B5</strain>
    </source>
</reference>
<evidence type="ECO:0000313" key="10">
    <source>
        <dbReference type="EMBL" id="KAK9696190.1"/>
    </source>
</evidence>
<evidence type="ECO:0000256" key="7">
    <source>
        <dbReference type="SAM" id="MobiDB-lite"/>
    </source>
</evidence>
<sequence>MKFTSDAVCLTVAPEKWSVLLSQRRRWINSTVHNLLELVFLPDLCGFCLFSMRFVVVLDLFGTLAMPATVVYLFYLIVSACIDPNNMSTVALIMFGVVYGLQAVIFLIKREWQHIGWMVIYLLAMPLFGFAIPIYSFWHFDDFSWGNTRVIVGDKGEKKVILNEEPFDPNSIPMKKWSQFEQEVWEASSSVSRDSGTRPTSRSRSVTPFENSQYSENKERSQSPYAGSNYGGSQFPGSTYTNPYDPQVYYPPSARSLSRPSHPASPMPVANHSTSIINGFGDSRASLGYSPDRAPTPSYYPPQMVLSRTSSALDDHRSEYSYSHFPNDDEILAEIRRILSVADLMTVTKKQVREQLSLTFGVDMSTHREFINNAIELVLQGQL</sequence>
<organism evidence="10 11">
    <name type="scientific">Basidiobolus ranarum</name>
    <dbReference type="NCBI Taxonomy" id="34480"/>
    <lineage>
        <taxon>Eukaryota</taxon>
        <taxon>Fungi</taxon>
        <taxon>Fungi incertae sedis</taxon>
        <taxon>Zoopagomycota</taxon>
        <taxon>Entomophthoromycotina</taxon>
        <taxon>Basidiobolomycetes</taxon>
        <taxon>Basidiobolales</taxon>
        <taxon>Basidiobolaceae</taxon>
        <taxon>Basidiobolus</taxon>
    </lineage>
</organism>
<gene>
    <name evidence="10" type="ORF">K7432_012606</name>
</gene>
<dbReference type="Gene3D" id="1.10.10.60">
    <property type="entry name" value="Homeodomain-like"/>
    <property type="match status" value="1"/>
</dbReference>
<keyword evidence="5 8" id="KW-0472">Membrane</keyword>
<keyword evidence="4 8" id="KW-0812">Transmembrane</keyword>
<comment type="subcellular location">
    <subcellularLocation>
        <location evidence="1">Cell membrane</location>
        <topology evidence="1">Multi-pass membrane protein</topology>
    </subcellularLocation>
</comment>
<dbReference type="Pfam" id="PF08766">
    <property type="entry name" value="DEK_C"/>
    <property type="match status" value="1"/>
</dbReference>
<keyword evidence="11" id="KW-1185">Reference proteome</keyword>
<evidence type="ECO:0000313" key="11">
    <source>
        <dbReference type="Proteomes" id="UP001479436"/>
    </source>
</evidence>
<feature type="region of interest" description="Disordered" evidence="7">
    <location>
        <begin position="188"/>
        <end position="276"/>
    </location>
</feature>
<comment type="caution">
    <text evidence="10">The sequence shown here is derived from an EMBL/GenBank/DDBJ whole genome shotgun (WGS) entry which is preliminary data.</text>
</comment>
<keyword evidence="3" id="KW-0808">Transferase</keyword>
<feature type="compositionally biased region" description="Polar residues" evidence="7">
    <location>
        <begin position="222"/>
        <end position="244"/>
    </location>
</feature>
<feature type="transmembrane region" description="Helical" evidence="8">
    <location>
        <begin position="54"/>
        <end position="78"/>
    </location>
</feature>
<name>A0ABR2VS60_9FUNG</name>
<dbReference type="Pfam" id="PF03142">
    <property type="entry name" value="Chitin_synth_2"/>
    <property type="match status" value="1"/>
</dbReference>
<dbReference type="EMBL" id="JASJQH010007995">
    <property type="protein sequence ID" value="KAK9696190.1"/>
    <property type="molecule type" value="Genomic_DNA"/>
</dbReference>
<feature type="transmembrane region" description="Helical" evidence="8">
    <location>
        <begin position="115"/>
        <end position="138"/>
    </location>
</feature>
<evidence type="ECO:0000256" key="5">
    <source>
        <dbReference type="ARBA" id="ARBA00023136"/>
    </source>
</evidence>
<evidence type="ECO:0000256" key="2">
    <source>
        <dbReference type="ARBA" id="ARBA00022475"/>
    </source>
</evidence>
<evidence type="ECO:0000256" key="1">
    <source>
        <dbReference type="ARBA" id="ARBA00004651"/>
    </source>
</evidence>
<dbReference type="InterPro" id="IPR014876">
    <property type="entry name" value="DEK_C"/>
</dbReference>
<dbReference type="PROSITE" id="PS51998">
    <property type="entry name" value="DEK_C"/>
    <property type="match status" value="1"/>
</dbReference>
<dbReference type="InterPro" id="IPR004835">
    <property type="entry name" value="Chitin_synth"/>
</dbReference>
<keyword evidence="6" id="KW-0325">Glycoprotein</keyword>
<dbReference type="Proteomes" id="UP001479436">
    <property type="component" value="Unassembled WGS sequence"/>
</dbReference>
<keyword evidence="2" id="KW-1003">Cell membrane</keyword>
<evidence type="ECO:0000256" key="8">
    <source>
        <dbReference type="SAM" id="Phobius"/>
    </source>
</evidence>
<evidence type="ECO:0000256" key="6">
    <source>
        <dbReference type="ARBA" id="ARBA00023180"/>
    </source>
</evidence>
<feature type="compositionally biased region" description="Polar residues" evidence="7">
    <location>
        <begin position="188"/>
        <end position="215"/>
    </location>
</feature>
<evidence type="ECO:0000259" key="9">
    <source>
        <dbReference type="PROSITE" id="PS51998"/>
    </source>
</evidence>
<dbReference type="PANTHER" id="PTHR22914">
    <property type="entry name" value="CHITIN SYNTHASE"/>
    <property type="match status" value="1"/>
</dbReference>
<proteinExistence type="predicted"/>
<evidence type="ECO:0000256" key="3">
    <source>
        <dbReference type="ARBA" id="ARBA00022679"/>
    </source>
</evidence>
<evidence type="ECO:0000256" key="4">
    <source>
        <dbReference type="ARBA" id="ARBA00022692"/>
    </source>
</evidence>
<dbReference type="SUPFAM" id="SSF109715">
    <property type="entry name" value="DEK C-terminal domain"/>
    <property type="match status" value="1"/>
</dbReference>
<feature type="transmembrane region" description="Helical" evidence="8">
    <location>
        <begin position="90"/>
        <end position="108"/>
    </location>
</feature>
<feature type="domain" description="DEK-C" evidence="9">
    <location>
        <begin position="325"/>
        <end position="380"/>
    </location>
</feature>
<dbReference type="PANTHER" id="PTHR22914:SF13">
    <property type="entry name" value="CHITIN SYNTHASE"/>
    <property type="match status" value="1"/>
</dbReference>